<dbReference type="Pfam" id="PF08395">
    <property type="entry name" value="7tm_7"/>
    <property type="match status" value="1"/>
</dbReference>
<evidence type="ECO:0000256" key="5">
    <source>
        <dbReference type="ARBA" id="ARBA00023136"/>
    </source>
</evidence>
<evidence type="ECO:0000313" key="8">
    <source>
        <dbReference type="Proteomes" id="UP000466442"/>
    </source>
</evidence>
<gene>
    <name evidence="7" type="ORF">GE061_003830</name>
</gene>
<evidence type="ECO:0000256" key="4">
    <source>
        <dbReference type="ARBA" id="ARBA00022989"/>
    </source>
</evidence>
<keyword evidence="3 6" id="KW-0812">Transmembrane</keyword>
<evidence type="ECO:0000256" key="6">
    <source>
        <dbReference type="RuleBase" id="RU363108"/>
    </source>
</evidence>
<dbReference type="GO" id="GO:0050909">
    <property type="term" value="P:sensory perception of taste"/>
    <property type="evidence" value="ECO:0007669"/>
    <property type="project" value="InterPro"/>
</dbReference>
<keyword evidence="4 6" id="KW-1133">Transmembrane helix</keyword>
<comment type="similarity">
    <text evidence="6">Belongs to the insect chemoreceptor superfamily. Gustatory receptor (GR) family.</text>
</comment>
<accession>A0A8S9X511</accession>
<feature type="transmembrane region" description="Helical" evidence="6">
    <location>
        <begin position="284"/>
        <end position="314"/>
    </location>
</feature>
<comment type="caution">
    <text evidence="6">Lacks conserved residue(s) required for the propagation of feature annotation.</text>
</comment>
<comment type="caution">
    <text evidence="7">The sequence shown here is derived from an EMBL/GenBank/DDBJ whole genome shotgun (WGS) entry which is preliminary data.</text>
</comment>
<keyword evidence="2 6" id="KW-1003">Cell membrane</keyword>
<dbReference type="GO" id="GO:0007165">
    <property type="term" value="P:signal transduction"/>
    <property type="evidence" value="ECO:0007669"/>
    <property type="project" value="UniProtKB-KW"/>
</dbReference>
<evidence type="ECO:0000256" key="2">
    <source>
        <dbReference type="ARBA" id="ARBA00022475"/>
    </source>
</evidence>
<evidence type="ECO:0000256" key="1">
    <source>
        <dbReference type="ARBA" id="ARBA00004651"/>
    </source>
</evidence>
<sequence length="321" mass="36914">MPHHHLRFSTFLGIYPFTGSGQLSSKYVVYSLVVLVWFFYEVFAYNNSVFFQGSVQTIKVGWLIFGLVDLKRKLVVVMSFVHIFKLVLNRATVSEIHKLSGAPDDSLPFFLSFVFLAMKFVLEWVLYEFSDNSSRMLNSLIMFHLNLVKATMLLQFCGFLKNFRRQLDNLYAHMEKNKIVNVSALVDKHAQILTHMKLSNAIYSHQILAGCIIYGEFMIVNLLLLVMGFMGDKSILELVNSAFATSFYLVANEFNVELFQLMRNNNDLYCNDKLLLYVKMKQTVQFSACGFFALGFPFLTSIMAVVTTYLVILLQFSLPKQ</sequence>
<dbReference type="AlphaFoldDB" id="A0A8S9X511"/>
<dbReference type="EMBL" id="WIXP02000011">
    <property type="protein sequence ID" value="KAF6203411.1"/>
    <property type="molecule type" value="Genomic_DNA"/>
</dbReference>
<feature type="transmembrane region" description="Helical" evidence="6">
    <location>
        <begin position="27"/>
        <end position="45"/>
    </location>
</feature>
<proteinExistence type="inferred from homology"/>
<protein>
    <recommendedName>
        <fullName evidence="6">Gustatory receptor</fullName>
    </recommendedName>
</protein>
<evidence type="ECO:0000313" key="7">
    <source>
        <dbReference type="EMBL" id="KAF6203411.1"/>
    </source>
</evidence>
<feature type="transmembrane region" description="Helical" evidence="6">
    <location>
        <begin position="109"/>
        <end position="127"/>
    </location>
</feature>
<keyword evidence="5 6" id="KW-0472">Membrane</keyword>
<keyword evidence="6" id="KW-0807">Transducer</keyword>
<keyword evidence="8" id="KW-1185">Reference proteome</keyword>
<comment type="subcellular location">
    <subcellularLocation>
        <location evidence="1 6">Cell membrane</location>
        <topology evidence="1 6">Multi-pass membrane protein</topology>
    </subcellularLocation>
</comment>
<organism evidence="7 8">
    <name type="scientific">Apolygus lucorum</name>
    <name type="common">Small green plant bug</name>
    <name type="synonym">Lygocoris lucorum</name>
    <dbReference type="NCBI Taxonomy" id="248454"/>
    <lineage>
        <taxon>Eukaryota</taxon>
        <taxon>Metazoa</taxon>
        <taxon>Ecdysozoa</taxon>
        <taxon>Arthropoda</taxon>
        <taxon>Hexapoda</taxon>
        <taxon>Insecta</taxon>
        <taxon>Pterygota</taxon>
        <taxon>Neoptera</taxon>
        <taxon>Paraneoptera</taxon>
        <taxon>Hemiptera</taxon>
        <taxon>Heteroptera</taxon>
        <taxon>Panheteroptera</taxon>
        <taxon>Cimicomorpha</taxon>
        <taxon>Miridae</taxon>
        <taxon>Mirini</taxon>
        <taxon>Apolygus</taxon>
    </lineage>
</organism>
<dbReference type="GO" id="GO:0005886">
    <property type="term" value="C:plasma membrane"/>
    <property type="evidence" value="ECO:0007669"/>
    <property type="project" value="UniProtKB-SubCell"/>
</dbReference>
<feature type="transmembrane region" description="Helical" evidence="6">
    <location>
        <begin position="139"/>
        <end position="160"/>
    </location>
</feature>
<comment type="function">
    <text evidence="6">Gustatory receptor which mediates acceptance or avoidance behavior, depending on its substrates.</text>
</comment>
<dbReference type="InterPro" id="IPR013604">
    <property type="entry name" value="7TM_chemorcpt"/>
</dbReference>
<dbReference type="OrthoDB" id="7547342at2759"/>
<dbReference type="Proteomes" id="UP000466442">
    <property type="component" value="Unassembled WGS sequence"/>
</dbReference>
<feature type="transmembrane region" description="Helical" evidence="6">
    <location>
        <begin position="207"/>
        <end position="230"/>
    </location>
</feature>
<name>A0A8S9X511_APOLU</name>
<keyword evidence="6" id="KW-0675">Receptor</keyword>
<reference evidence="7" key="1">
    <citation type="journal article" date="2021" name="Mol. Ecol. Resour.">
        <title>Apolygus lucorum genome provides insights into omnivorousness and mesophyll feeding.</title>
        <authorList>
            <person name="Liu Y."/>
            <person name="Liu H."/>
            <person name="Wang H."/>
            <person name="Huang T."/>
            <person name="Liu B."/>
            <person name="Yang B."/>
            <person name="Yin L."/>
            <person name="Li B."/>
            <person name="Zhang Y."/>
            <person name="Zhang S."/>
            <person name="Jiang F."/>
            <person name="Zhang X."/>
            <person name="Ren Y."/>
            <person name="Wang B."/>
            <person name="Wang S."/>
            <person name="Lu Y."/>
            <person name="Wu K."/>
            <person name="Fan W."/>
            <person name="Wang G."/>
        </authorList>
    </citation>
    <scope>NUCLEOTIDE SEQUENCE</scope>
    <source>
        <strain evidence="7">12Hb</strain>
    </source>
</reference>
<evidence type="ECO:0000256" key="3">
    <source>
        <dbReference type="ARBA" id="ARBA00022692"/>
    </source>
</evidence>